<accession>A0A1M5YNA6</accession>
<proteinExistence type="predicted"/>
<sequence>MGIFFSDRIDTQTGSRFKFRLHLKQIEKISSRGKIHKQIKIAVRRGDPFGARTEQAHPRGSEAPDYLFGQRVIPVTIPIEDYSVR</sequence>
<organism evidence="1 2">
    <name type="scientific">Desulfofustis glycolicus DSM 9705</name>
    <dbReference type="NCBI Taxonomy" id="1121409"/>
    <lineage>
        <taxon>Bacteria</taxon>
        <taxon>Pseudomonadati</taxon>
        <taxon>Thermodesulfobacteriota</taxon>
        <taxon>Desulfobulbia</taxon>
        <taxon>Desulfobulbales</taxon>
        <taxon>Desulfocapsaceae</taxon>
        <taxon>Desulfofustis</taxon>
    </lineage>
</organism>
<protein>
    <submittedName>
        <fullName evidence="1">Uncharacterized protein</fullName>
    </submittedName>
</protein>
<keyword evidence="2" id="KW-1185">Reference proteome</keyword>
<gene>
    <name evidence="1" type="ORF">SAMN02745124_04245</name>
</gene>
<dbReference type="AlphaFoldDB" id="A0A1M5YNA6"/>
<reference evidence="1 2" key="1">
    <citation type="submission" date="2016-11" db="EMBL/GenBank/DDBJ databases">
        <authorList>
            <person name="Jaros S."/>
            <person name="Januszkiewicz K."/>
            <person name="Wedrychowicz H."/>
        </authorList>
    </citation>
    <scope>NUCLEOTIDE SEQUENCE [LARGE SCALE GENOMIC DNA]</scope>
    <source>
        <strain evidence="1 2">DSM 9705</strain>
    </source>
</reference>
<dbReference type="EMBL" id="FQXS01000045">
    <property type="protein sequence ID" value="SHI13461.1"/>
    <property type="molecule type" value="Genomic_DNA"/>
</dbReference>
<evidence type="ECO:0000313" key="2">
    <source>
        <dbReference type="Proteomes" id="UP000184139"/>
    </source>
</evidence>
<evidence type="ECO:0000313" key="1">
    <source>
        <dbReference type="EMBL" id="SHI13461.1"/>
    </source>
</evidence>
<name>A0A1M5YNA6_9BACT</name>
<dbReference type="Proteomes" id="UP000184139">
    <property type="component" value="Unassembled WGS sequence"/>
</dbReference>